<protein>
    <submittedName>
        <fullName evidence="10">Prominin-2 isoform B</fullName>
    </submittedName>
</protein>
<keyword evidence="3 8" id="KW-0812">Transmembrane</keyword>
<dbReference type="InterPro" id="IPR008795">
    <property type="entry name" value="Prominin"/>
</dbReference>
<dbReference type="STRING" id="8496.A0A151LY66"/>
<keyword evidence="6" id="KW-0325">Glycoprotein</keyword>
<evidence type="ECO:0000313" key="10">
    <source>
        <dbReference type="EMBL" id="KYO17194.1"/>
    </source>
</evidence>
<dbReference type="GO" id="GO:0016324">
    <property type="term" value="C:apical plasma membrane"/>
    <property type="evidence" value="ECO:0007669"/>
    <property type="project" value="TreeGrafter"/>
</dbReference>
<evidence type="ECO:0000256" key="4">
    <source>
        <dbReference type="ARBA" id="ARBA00022989"/>
    </source>
</evidence>
<dbReference type="GO" id="GO:0015485">
    <property type="term" value="F:cholesterol binding"/>
    <property type="evidence" value="ECO:0007669"/>
    <property type="project" value="TreeGrafter"/>
</dbReference>
<feature type="transmembrane region" description="Helical" evidence="8">
    <location>
        <begin position="427"/>
        <end position="453"/>
    </location>
</feature>
<dbReference type="Pfam" id="PF05478">
    <property type="entry name" value="Prominin"/>
    <property type="match status" value="1"/>
</dbReference>
<feature type="transmembrane region" description="Helical" evidence="8">
    <location>
        <begin position="153"/>
        <end position="177"/>
    </location>
</feature>
<dbReference type="EMBL" id="AKHW03007073">
    <property type="protein sequence ID" value="KYO17194.1"/>
    <property type="molecule type" value="Genomic_DNA"/>
</dbReference>
<evidence type="ECO:0000256" key="3">
    <source>
        <dbReference type="ARBA" id="ARBA00022692"/>
    </source>
</evidence>
<dbReference type="PANTHER" id="PTHR22730:SF6">
    <property type="entry name" value="PROMININ-2"/>
    <property type="match status" value="1"/>
</dbReference>
<feature type="signal peptide" evidence="9">
    <location>
        <begin position="1"/>
        <end position="30"/>
    </location>
</feature>
<evidence type="ECO:0000313" key="11">
    <source>
        <dbReference type="Proteomes" id="UP000050525"/>
    </source>
</evidence>
<evidence type="ECO:0000256" key="5">
    <source>
        <dbReference type="ARBA" id="ARBA00023136"/>
    </source>
</evidence>
<feature type="transmembrane region" description="Helical" evidence="8">
    <location>
        <begin position="786"/>
        <end position="806"/>
    </location>
</feature>
<sequence>MQASQPGGACSSGLALTLVIVLVLLDPVHSQKCAGTPPIILQFVEVGADLQVPALHRVPSNLDPLYSVVRHYLDVVQQNPFPTELLRRALNEPDSVRTSQVMHYEMGYIICAVIAVLFFFAMPVIGLCFCYWRRRQHCGGRIKAYRRSLICQRNFLMLGLLLTSIIILMSVICAFITNQRVKEQMEPGIQAVPFTLRMLRQHIDDIPQGMNSVVEQFEVPKDQIIGDLNTVGRNIGLTIHSQLKDQVYSTLEALKGRAEDLQNSLHHLQILNKTIWTLTLYQGMLAPRLRDHKKSLVSLLDDPRCTSCGSLLETAKHLELGANYSKVPSVEHVLKTLHGLPKGNFPDMIYQANTTFNMIPDVAVEKMAMVVHDLQYEVVRVVEEVQVLADDLSISNHTQLVANALARMENGSRPYLKEIKHYEKYRWIGGIALCSVVLIVVICNFLGLALGAYGLSVRDDPSDYESKGEAGATVLMVASWYSGVSLSFFFSWLLILLVFATFFIGGNVQTLVCKNWANQEIYKFVDTPGNLPPSMNITQQLGLNRRLNLTFTYQECKKGMGLWEILEHNDTYNLDDHLRLAKYTTEFEKLLSNFSTHFGEIHILNSVGRRDLETFARSGIDRINYPAFWAEMQNPIVKTSLEGLAVSLEGLQKLQKNSTVAGRLADESQALWQIQNSSVRTQEALVVQLNGSVQFLSEIAAHLQERMRWTMAEIASVETTLPRQAHRILKQEISCFTKKEVGYFTQYLQWVRRTLTKEVASCQPFSTAMDNGRVILCDRIADPWNAFWFSLGACTFFLIPSILFAIKLTKYFRPIRNRLISTGSEETWSSLSPDLTGKVPGLLPGTELFLIHAA</sequence>
<keyword evidence="4 8" id="KW-1133">Transmembrane helix</keyword>
<evidence type="ECO:0000256" key="8">
    <source>
        <dbReference type="SAM" id="Phobius"/>
    </source>
</evidence>
<dbReference type="GO" id="GO:0071914">
    <property type="term" value="C:prominosome"/>
    <property type="evidence" value="ECO:0007669"/>
    <property type="project" value="TreeGrafter"/>
</dbReference>
<feature type="transmembrane region" description="Helical" evidence="8">
    <location>
        <begin position="106"/>
        <end position="132"/>
    </location>
</feature>
<reference evidence="10 11" key="1">
    <citation type="journal article" date="2012" name="Genome Biol.">
        <title>Sequencing three crocodilian genomes to illuminate the evolution of archosaurs and amniotes.</title>
        <authorList>
            <person name="St John J.A."/>
            <person name="Braun E.L."/>
            <person name="Isberg S.R."/>
            <person name="Miles L.G."/>
            <person name="Chong A.Y."/>
            <person name="Gongora J."/>
            <person name="Dalzell P."/>
            <person name="Moran C."/>
            <person name="Bed'hom B."/>
            <person name="Abzhanov A."/>
            <person name="Burgess S.C."/>
            <person name="Cooksey A.M."/>
            <person name="Castoe T.A."/>
            <person name="Crawford N.G."/>
            <person name="Densmore L.D."/>
            <person name="Drew J.C."/>
            <person name="Edwards S.V."/>
            <person name="Faircloth B.C."/>
            <person name="Fujita M.K."/>
            <person name="Greenwold M.J."/>
            <person name="Hoffmann F.G."/>
            <person name="Howard J.M."/>
            <person name="Iguchi T."/>
            <person name="Janes D.E."/>
            <person name="Khan S.Y."/>
            <person name="Kohno S."/>
            <person name="de Koning A.J."/>
            <person name="Lance S.L."/>
            <person name="McCarthy F.M."/>
            <person name="McCormack J.E."/>
            <person name="Merchant M.E."/>
            <person name="Peterson D.G."/>
            <person name="Pollock D.D."/>
            <person name="Pourmand N."/>
            <person name="Raney B.J."/>
            <person name="Roessler K.A."/>
            <person name="Sanford J.R."/>
            <person name="Sawyer R.H."/>
            <person name="Schmidt C.J."/>
            <person name="Triplett E.W."/>
            <person name="Tuberville T.D."/>
            <person name="Venegas-Anaya M."/>
            <person name="Howard J.T."/>
            <person name="Jarvis E.D."/>
            <person name="Guillette L.J.Jr."/>
            <person name="Glenn T.C."/>
            <person name="Green R.E."/>
            <person name="Ray D.A."/>
        </authorList>
    </citation>
    <scope>NUCLEOTIDE SEQUENCE [LARGE SCALE GENOMIC DNA]</scope>
    <source>
        <strain evidence="10">KSC_2009_1</strain>
    </source>
</reference>
<comment type="subcellular location">
    <subcellularLocation>
        <location evidence="1">Cell projection</location>
        <location evidence="1">Microvillus membrane</location>
        <topology evidence="1">Multi-pass membrane protein</topology>
    </subcellularLocation>
</comment>
<comment type="caution">
    <text evidence="10">The sequence shown here is derived from an EMBL/GenBank/DDBJ whole genome shotgun (WGS) entry which is preliminary data.</text>
</comment>
<evidence type="ECO:0000256" key="7">
    <source>
        <dbReference type="SAM" id="Coils"/>
    </source>
</evidence>
<comment type="similarity">
    <text evidence="2">Belongs to the prominin family.</text>
</comment>
<evidence type="ECO:0000256" key="2">
    <source>
        <dbReference type="ARBA" id="ARBA00006058"/>
    </source>
</evidence>
<dbReference type="PANTHER" id="PTHR22730">
    <property type="entry name" value="PROMININ PROM PROTEIN"/>
    <property type="match status" value="1"/>
</dbReference>
<keyword evidence="5 8" id="KW-0472">Membrane</keyword>
<keyword evidence="9" id="KW-0732">Signal</keyword>
<keyword evidence="7" id="KW-0175">Coiled coil</keyword>
<feature type="chain" id="PRO_5007584605" evidence="9">
    <location>
        <begin position="31"/>
        <end position="854"/>
    </location>
</feature>
<evidence type="ECO:0000256" key="9">
    <source>
        <dbReference type="SAM" id="SignalP"/>
    </source>
</evidence>
<keyword evidence="11" id="KW-1185">Reference proteome</keyword>
<dbReference type="GO" id="GO:0031528">
    <property type="term" value="C:microvillus membrane"/>
    <property type="evidence" value="ECO:0007669"/>
    <property type="project" value="UniProtKB-SubCell"/>
</dbReference>
<feature type="coiled-coil region" evidence="7">
    <location>
        <begin position="244"/>
        <end position="271"/>
    </location>
</feature>
<dbReference type="AlphaFoldDB" id="A0A151LY66"/>
<evidence type="ECO:0000256" key="6">
    <source>
        <dbReference type="ARBA" id="ARBA00023180"/>
    </source>
</evidence>
<organism evidence="10 11">
    <name type="scientific">Alligator mississippiensis</name>
    <name type="common">American alligator</name>
    <dbReference type="NCBI Taxonomy" id="8496"/>
    <lineage>
        <taxon>Eukaryota</taxon>
        <taxon>Metazoa</taxon>
        <taxon>Chordata</taxon>
        <taxon>Craniata</taxon>
        <taxon>Vertebrata</taxon>
        <taxon>Euteleostomi</taxon>
        <taxon>Archelosauria</taxon>
        <taxon>Archosauria</taxon>
        <taxon>Crocodylia</taxon>
        <taxon>Alligatoridae</taxon>
        <taxon>Alligatorinae</taxon>
        <taxon>Alligator</taxon>
    </lineage>
</organism>
<dbReference type="Proteomes" id="UP000050525">
    <property type="component" value="Unassembled WGS sequence"/>
</dbReference>
<dbReference type="GO" id="GO:0009986">
    <property type="term" value="C:cell surface"/>
    <property type="evidence" value="ECO:0007669"/>
    <property type="project" value="TreeGrafter"/>
</dbReference>
<dbReference type="GO" id="GO:0005929">
    <property type="term" value="C:cilium"/>
    <property type="evidence" value="ECO:0007669"/>
    <property type="project" value="TreeGrafter"/>
</dbReference>
<gene>
    <name evidence="10" type="primary">PROM2</name>
    <name evidence="10" type="ORF">Y1Q_0007675</name>
</gene>
<feature type="transmembrane region" description="Helical" evidence="8">
    <location>
        <begin position="474"/>
        <end position="504"/>
    </location>
</feature>
<proteinExistence type="inferred from homology"/>
<name>A0A151LY66_ALLMI</name>
<accession>A0A151LY66</accession>
<evidence type="ECO:0000256" key="1">
    <source>
        <dbReference type="ARBA" id="ARBA00004475"/>
    </source>
</evidence>